<dbReference type="RefSeq" id="WP_008510586.1">
    <property type="nucleotide sequence ID" value="NZ_CM001403.1"/>
</dbReference>
<dbReference type="eggNOG" id="ENOG5032QYE">
    <property type="taxonomic scope" value="Bacteria"/>
</dbReference>
<evidence type="ECO:0000256" key="1">
    <source>
        <dbReference type="SAM" id="Coils"/>
    </source>
</evidence>
<dbReference type="InterPro" id="IPR019847">
    <property type="entry name" value="Gliding_motility_assoc_GldN"/>
</dbReference>
<name>H1Y7I0_9SPHI</name>
<evidence type="ECO:0000256" key="3">
    <source>
        <dbReference type="SAM" id="SignalP"/>
    </source>
</evidence>
<dbReference type="OrthoDB" id="1141916at2"/>
<feature type="region of interest" description="Disordered" evidence="2">
    <location>
        <begin position="80"/>
        <end position="119"/>
    </location>
</feature>
<proteinExistence type="predicted"/>
<keyword evidence="5" id="KW-1185">Reference proteome</keyword>
<protein>
    <recommendedName>
        <fullName evidence="6">Gliding motility associated protein GldN</fullName>
    </recommendedName>
</protein>
<feature type="compositionally biased region" description="Polar residues" evidence="2">
    <location>
        <begin position="100"/>
        <end position="119"/>
    </location>
</feature>
<reference evidence="4" key="1">
    <citation type="submission" date="2011-09" db="EMBL/GenBank/DDBJ databases">
        <title>The permanent draft genome of Mucilaginibacter paludis DSM 18603.</title>
        <authorList>
            <consortium name="US DOE Joint Genome Institute (JGI-PGF)"/>
            <person name="Lucas S."/>
            <person name="Han J."/>
            <person name="Lapidus A."/>
            <person name="Bruce D."/>
            <person name="Goodwin L."/>
            <person name="Pitluck S."/>
            <person name="Peters L."/>
            <person name="Kyrpides N."/>
            <person name="Mavromatis K."/>
            <person name="Ivanova N."/>
            <person name="Mikhailova N."/>
            <person name="Held B."/>
            <person name="Detter J.C."/>
            <person name="Tapia R."/>
            <person name="Han C."/>
            <person name="Land M."/>
            <person name="Hauser L."/>
            <person name="Markowitz V."/>
            <person name="Cheng J.-F."/>
            <person name="Hugenholtz P."/>
            <person name="Woyke T."/>
            <person name="Wu D."/>
            <person name="Tindall B."/>
            <person name="Brambilla E."/>
            <person name="Klenk H.-P."/>
            <person name="Eisen J.A."/>
        </authorList>
    </citation>
    <scope>NUCLEOTIDE SEQUENCE [LARGE SCALE GENOMIC DNA]</scope>
    <source>
        <strain evidence="4">DSM 18603</strain>
    </source>
</reference>
<feature type="region of interest" description="Disordered" evidence="2">
    <location>
        <begin position="440"/>
        <end position="463"/>
    </location>
</feature>
<dbReference type="Pfam" id="PF19841">
    <property type="entry name" value="GldN"/>
    <property type="match status" value="1"/>
</dbReference>
<dbReference type="HOGENOM" id="CLU_590285_0_0_10"/>
<evidence type="ECO:0000313" key="4">
    <source>
        <dbReference type="EMBL" id="EHQ29401.1"/>
    </source>
</evidence>
<evidence type="ECO:0008006" key="6">
    <source>
        <dbReference type="Google" id="ProtNLM"/>
    </source>
</evidence>
<dbReference type="AlphaFoldDB" id="H1Y7I0"/>
<evidence type="ECO:0000313" key="5">
    <source>
        <dbReference type="Proteomes" id="UP000002774"/>
    </source>
</evidence>
<sequence length="463" mass="51859">MKKKLVLILFLLLTNTFYLLAHCLTTKSNTLYAAPSKNVVYDAKIDTTITPKTSEKPEDKKSVAKALKLAAKKHKADSIAAVKASSKSRPKARTGADLASGNQAGADTSKTALKNDTTVLSPKAKLKREKEAQKEAAKLEKLKKKEAKKNDIFKMSEKDLARFISNKIHIDTTIKDSMAVSKHRAISYAKAKPFPLVDPAHLSIKFFHRYWRDIDLQDPKNKSFASHHTELINALLAAIKKREIKAYSPAVVTTVNPTGDAFTIPLSYDEMMVGLSDTALVDEFDKDGNKIGSKQVANPFTPEKICGYRIKEDVYYDKTRSRTITRIIGVAPLVKLTLSSGEVLSVQPLCWLKFKDLRNLLVTIDIDPTKKIGDTMDDVFLQRRFYSTIVKESNPEGLRIKDYKTEVADQQNEANRIEKKINKFKKGSWDYTMLQQSLVSETDSKSTKTKTTKKVEVKPAPGN</sequence>
<dbReference type="Proteomes" id="UP000002774">
    <property type="component" value="Chromosome"/>
</dbReference>
<dbReference type="NCBIfam" id="TIGR03523">
    <property type="entry name" value="GldN"/>
    <property type="match status" value="1"/>
</dbReference>
<dbReference type="EMBL" id="CM001403">
    <property type="protein sequence ID" value="EHQ29401.1"/>
    <property type="molecule type" value="Genomic_DNA"/>
</dbReference>
<feature type="coiled-coil region" evidence="1">
    <location>
        <begin position="123"/>
        <end position="150"/>
    </location>
</feature>
<gene>
    <name evidence="4" type="ORF">Mucpa_5327</name>
</gene>
<feature type="coiled-coil region" evidence="1">
    <location>
        <begin position="400"/>
        <end position="427"/>
    </location>
</feature>
<organism evidence="4 5">
    <name type="scientific">Mucilaginibacter paludis DSM 18603</name>
    <dbReference type="NCBI Taxonomy" id="714943"/>
    <lineage>
        <taxon>Bacteria</taxon>
        <taxon>Pseudomonadati</taxon>
        <taxon>Bacteroidota</taxon>
        <taxon>Sphingobacteriia</taxon>
        <taxon>Sphingobacteriales</taxon>
        <taxon>Sphingobacteriaceae</taxon>
        <taxon>Mucilaginibacter</taxon>
    </lineage>
</organism>
<dbReference type="STRING" id="714943.Mucpa_5327"/>
<keyword evidence="3" id="KW-0732">Signal</keyword>
<evidence type="ECO:0000256" key="2">
    <source>
        <dbReference type="SAM" id="MobiDB-lite"/>
    </source>
</evidence>
<keyword evidence="1" id="KW-0175">Coiled coil</keyword>
<accession>H1Y7I0</accession>
<feature type="signal peptide" evidence="3">
    <location>
        <begin position="1"/>
        <end position="21"/>
    </location>
</feature>
<feature type="chain" id="PRO_5003558818" description="Gliding motility associated protein GldN" evidence="3">
    <location>
        <begin position="22"/>
        <end position="463"/>
    </location>
</feature>